<sequence length="212" mass="24520">MGIGSLKAESKDEYGWSKIPKRGISIVTKHPYSRHHLRVSTPRRTLRASMLPKTSSLRQRAMFVVEYKKIKLSRIIGPSRAREASLAAMPVTAEQAERWGLVNHVVEGSELLKKARQIAEDIIKNNQDLLWYLYIPPRVFLYLEHIIDMFQQNYQSNQSFNKKEHVATRENERLENLIDYNSMRFTRTISLGGGIPCSWRHGIALEFLQGIN</sequence>
<dbReference type="AlphaFoldDB" id="A0ABD1WSE9"/>
<organism evidence="2 3">
    <name type="scientific">Forsythia ovata</name>
    <dbReference type="NCBI Taxonomy" id="205694"/>
    <lineage>
        <taxon>Eukaryota</taxon>
        <taxon>Viridiplantae</taxon>
        <taxon>Streptophyta</taxon>
        <taxon>Embryophyta</taxon>
        <taxon>Tracheophyta</taxon>
        <taxon>Spermatophyta</taxon>
        <taxon>Magnoliopsida</taxon>
        <taxon>eudicotyledons</taxon>
        <taxon>Gunneridae</taxon>
        <taxon>Pentapetalae</taxon>
        <taxon>asterids</taxon>
        <taxon>lamiids</taxon>
        <taxon>Lamiales</taxon>
        <taxon>Oleaceae</taxon>
        <taxon>Forsythieae</taxon>
        <taxon>Forsythia</taxon>
    </lineage>
</organism>
<evidence type="ECO:0000313" key="2">
    <source>
        <dbReference type="EMBL" id="KAL2552626.1"/>
    </source>
</evidence>
<keyword evidence="3" id="KW-1185">Reference proteome</keyword>
<dbReference type="PANTHER" id="PTHR43802">
    <property type="entry name" value="ENOYL-COA HYDRATASE"/>
    <property type="match status" value="1"/>
</dbReference>
<comment type="caution">
    <text evidence="2">The sequence shown here is derived from an EMBL/GenBank/DDBJ whole genome shotgun (WGS) entry which is preliminary data.</text>
</comment>
<comment type="similarity">
    <text evidence="1">Belongs to the enoyl-CoA hydratase/isomerase family.</text>
</comment>
<proteinExistence type="inferred from homology"/>
<evidence type="ECO:0000256" key="1">
    <source>
        <dbReference type="ARBA" id="ARBA00005254"/>
    </source>
</evidence>
<reference evidence="3" key="1">
    <citation type="submission" date="2024-07" db="EMBL/GenBank/DDBJ databases">
        <title>Two chromosome-level genome assemblies of Korean endemic species Abeliophyllum distichum and Forsythia ovata (Oleaceae).</title>
        <authorList>
            <person name="Jang H."/>
        </authorList>
    </citation>
    <scope>NUCLEOTIDE SEQUENCE [LARGE SCALE GENOMIC DNA]</scope>
</reference>
<dbReference type="EMBL" id="JBFOLJ010000002">
    <property type="protein sequence ID" value="KAL2552626.1"/>
    <property type="molecule type" value="Genomic_DNA"/>
</dbReference>
<dbReference type="InterPro" id="IPR029045">
    <property type="entry name" value="ClpP/crotonase-like_dom_sf"/>
</dbReference>
<dbReference type="InterPro" id="IPR001753">
    <property type="entry name" value="Enoyl-CoA_hydra/iso"/>
</dbReference>
<dbReference type="Gene3D" id="3.90.226.10">
    <property type="entry name" value="2-enoyl-CoA Hydratase, Chain A, domain 1"/>
    <property type="match status" value="1"/>
</dbReference>
<accession>A0ABD1WSE9</accession>
<dbReference type="SUPFAM" id="SSF52096">
    <property type="entry name" value="ClpP/crotonase"/>
    <property type="match status" value="1"/>
</dbReference>
<gene>
    <name evidence="2" type="ORF">Fot_06245</name>
</gene>
<dbReference type="Proteomes" id="UP001604277">
    <property type="component" value="Unassembled WGS sequence"/>
</dbReference>
<name>A0ABD1WSE9_9LAMI</name>
<dbReference type="PANTHER" id="PTHR43802:SF1">
    <property type="entry name" value="IP11341P-RELATED"/>
    <property type="match status" value="1"/>
</dbReference>
<evidence type="ECO:0000313" key="3">
    <source>
        <dbReference type="Proteomes" id="UP001604277"/>
    </source>
</evidence>
<protein>
    <submittedName>
        <fullName evidence="2">3-hydroxybutyryl-CoA dehydratase</fullName>
    </submittedName>
</protein>
<dbReference type="Pfam" id="PF00378">
    <property type="entry name" value="ECH_1"/>
    <property type="match status" value="1"/>
</dbReference>
<dbReference type="CDD" id="cd06558">
    <property type="entry name" value="crotonase-like"/>
    <property type="match status" value="1"/>
</dbReference>